<proteinExistence type="inferred from homology"/>
<sequence>MSPVPVNSLSSVANFGLKQQASELPVFHNWQSPLPNYFSELDNRRHLLQAKNKFLEMHPSGVRAVDKKTKYCILMIMFLNMTTLASDMKDPMFLRDNRGGTAMADAQAKLGNNAVFQPKKHVIISYETRQFLCMDDKSVVYQSSEYNESQCTFVHEMDSEYTDRYSRKVNESTPAWYLGINKDGSIRCGNVTRKNQDSAKFNRMAVDQTESSSSPPFIEQKKECCNKSRCKNKSDSGENTRNESKKCRRLRTRCKKQRRMVFKLSLKQLKKYYNKCVDSNSDFMKECRNKSKSKSKAKDRKRQRNRRRYRTDSNPR</sequence>
<dbReference type="InterPro" id="IPR002209">
    <property type="entry name" value="Fibroblast_GF_fam"/>
</dbReference>
<protein>
    <submittedName>
        <fullName evidence="3">Uncharacterized protein</fullName>
    </submittedName>
</protein>
<dbReference type="EMBL" id="JAIWYP010000004">
    <property type="protein sequence ID" value="KAH3833386.1"/>
    <property type="molecule type" value="Genomic_DNA"/>
</dbReference>
<reference evidence="3" key="1">
    <citation type="journal article" date="2019" name="bioRxiv">
        <title>The Genome of the Zebra Mussel, Dreissena polymorpha: A Resource for Invasive Species Research.</title>
        <authorList>
            <person name="McCartney M.A."/>
            <person name="Auch B."/>
            <person name="Kono T."/>
            <person name="Mallez S."/>
            <person name="Zhang Y."/>
            <person name="Obille A."/>
            <person name="Becker A."/>
            <person name="Abrahante J.E."/>
            <person name="Garbe J."/>
            <person name="Badalamenti J.P."/>
            <person name="Herman A."/>
            <person name="Mangelson H."/>
            <person name="Liachko I."/>
            <person name="Sullivan S."/>
            <person name="Sone E.D."/>
            <person name="Koren S."/>
            <person name="Silverstein K.A.T."/>
            <person name="Beckman K.B."/>
            <person name="Gohl D.M."/>
        </authorList>
    </citation>
    <scope>NUCLEOTIDE SEQUENCE</scope>
    <source>
        <strain evidence="3">Duluth1</strain>
        <tissue evidence="3">Whole animal</tissue>
    </source>
</reference>
<accession>A0A9D4QJ36</accession>
<organism evidence="3 4">
    <name type="scientific">Dreissena polymorpha</name>
    <name type="common">Zebra mussel</name>
    <name type="synonym">Mytilus polymorpha</name>
    <dbReference type="NCBI Taxonomy" id="45954"/>
    <lineage>
        <taxon>Eukaryota</taxon>
        <taxon>Metazoa</taxon>
        <taxon>Spiralia</taxon>
        <taxon>Lophotrochozoa</taxon>
        <taxon>Mollusca</taxon>
        <taxon>Bivalvia</taxon>
        <taxon>Autobranchia</taxon>
        <taxon>Heteroconchia</taxon>
        <taxon>Euheterodonta</taxon>
        <taxon>Imparidentia</taxon>
        <taxon>Neoheterodontei</taxon>
        <taxon>Myida</taxon>
        <taxon>Dreissenoidea</taxon>
        <taxon>Dreissenidae</taxon>
        <taxon>Dreissena</taxon>
    </lineage>
</organism>
<feature type="compositionally biased region" description="Basic and acidic residues" evidence="2">
    <location>
        <begin position="228"/>
        <end position="245"/>
    </location>
</feature>
<dbReference type="InterPro" id="IPR056378">
    <property type="entry name" value="Let-756-like_FGF"/>
</dbReference>
<evidence type="ECO:0000313" key="3">
    <source>
        <dbReference type="EMBL" id="KAH3833386.1"/>
    </source>
</evidence>
<feature type="compositionally biased region" description="Basic residues" evidence="2">
    <location>
        <begin position="290"/>
        <end position="309"/>
    </location>
</feature>
<reference evidence="3" key="2">
    <citation type="submission" date="2020-11" db="EMBL/GenBank/DDBJ databases">
        <authorList>
            <person name="McCartney M.A."/>
            <person name="Auch B."/>
            <person name="Kono T."/>
            <person name="Mallez S."/>
            <person name="Becker A."/>
            <person name="Gohl D.M."/>
            <person name="Silverstein K.A.T."/>
            <person name="Koren S."/>
            <person name="Bechman K.B."/>
            <person name="Herman A."/>
            <person name="Abrahante J.E."/>
            <person name="Garbe J."/>
        </authorList>
    </citation>
    <scope>NUCLEOTIDE SEQUENCE</scope>
    <source>
        <strain evidence="3">Duluth1</strain>
        <tissue evidence="3">Whole animal</tissue>
    </source>
</reference>
<dbReference type="Pfam" id="PF00167">
    <property type="entry name" value="FGF"/>
    <property type="match status" value="1"/>
</dbReference>
<dbReference type="SMART" id="SM00442">
    <property type="entry name" value="FGF"/>
    <property type="match status" value="1"/>
</dbReference>
<dbReference type="InterPro" id="IPR008996">
    <property type="entry name" value="IL1/FGF"/>
</dbReference>
<feature type="region of interest" description="Disordered" evidence="2">
    <location>
        <begin position="287"/>
        <end position="316"/>
    </location>
</feature>
<name>A0A9D4QJ36_DREPO</name>
<dbReference type="Gene3D" id="2.80.10.50">
    <property type="match status" value="1"/>
</dbReference>
<dbReference type="CDD" id="cd00058">
    <property type="entry name" value="beta-trefoil_FGF"/>
    <property type="match status" value="1"/>
</dbReference>
<dbReference type="Proteomes" id="UP000828390">
    <property type="component" value="Unassembled WGS sequence"/>
</dbReference>
<dbReference type="SUPFAM" id="SSF50353">
    <property type="entry name" value="Cytokine"/>
    <property type="match status" value="1"/>
</dbReference>
<evidence type="ECO:0000313" key="4">
    <source>
        <dbReference type="Proteomes" id="UP000828390"/>
    </source>
</evidence>
<comment type="caution">
    <text evidence="3">The sequence shown here is derived from an EMBL/GenBank/DDBJ whole genome shotgun (WGS) entry which is preliminary data.</text>
</comment>
<comment type="similarity">
    <text evidence="1">Belongs to the heparin-binding growth factors family.</text>
</comment>
<keyword evidence="4" id="KW-1185">Reference proteome</keyword>
<dbReference type="PANTHER" id="PTHR11486">
    <property type="entry name" value="FIBROBLAST GROWTH FACTOR"/>
    <property type="match status" value="1"/>
</dbReference>
<dbReference type="OrthoDB" id="6158176at2759"/>
<dbReference type="GO" id="GO:0008083">
    <property type="term" value="F:growth factor activity"/>
    <property type="evidence" value="ECO:0007669"/>
    <property type="project" value="InterPro"/>
</dbReference>
<gene>
    <name evidence="3" type="ORF">DPMN_106693</name>
</gene>
<evidence type="ECO:0000256" key="1">
    <source>
        <dbReference type="ARBA" id="ARBA00007936"/>
    </source>
</evidence>
<dbReference type="AlphaFoldDB" id="A0A9D4QJ36"/>
<evidence type="ECO:0000256" key="2">
    <source>
        <dbReference type="SAM" id="MobiDB-lite"/>
    </source>
</evidence>
<feature type="region of interest" description="Disordered" evidence="2">
    <location>
        <begin position="228"/>
        <end position="249"/>
    </location>
</feature>